<keyword evidence="5 6" id="KW-0472">Membrane</keyword>
<dbReference type="Gene3D" id="1.20.1250.20">
    <property type="entry name" value="MFS general substrate transporter like domains"/>
    <property type="match status" value="2"/>
</dbReference>
<dbReference type="GO" id="GO:0022857">
    <property type="term" value="F:transmembrane transporter activity"/>
    <property type="evidence" value="ECO:0007669"/>
    <property type="project" value="InterPro"/>
</dbReference>
<reference evidence="8 9" key="1">
    <citation type="submission" date="2017-05" db="EMBL/GenBank/DDBJ databases">
        <title>The complete genome sequence of Deinococcus ficus isolated from the rhizosphere of the Ficus religiosa L. in Taiwan.</title>
        <authorList>
            <person name="Wu K.-M."/>
            <person name="Liao T.-L."/>
            <person name="Liu Y.-M."/>
            <person name="Young C.-C."/>
            <person name="Tsai S.-F."/>
        </authorList>
    </citation>
    <scope>NUCLEOTIDE SEQUENCE [LARGE SCALE GENOMIC DNA]</scope>
    <source>
        <strain evidence="8 9">CC-FR2-10</strain>
        <plasmid evidence="9">pdfi1</plasmid>
    </source>
</reference>
<dbReference type="RefSeq" id="WP_027463683.1">
    <property type="nucleotide sequence ID" value="NZ_CP021082.1"/>
</dbReference>
<keyword evidence="9" id="KW-1185">Reference proteome</keyword>
<feature type="transmembrane region" description="Helical" evidence="6">
    <location>
        <begin position="314"/>
        <end position="336"/>
    </location>
</feature>
<feature type="transmembrane region" description="Helical" evidence="6">
    <location>
        <begin position="374"/>
        <end position="397"/>
    </location>
</feature>
<keyword evidence="2" id="KW-1003">Cell membrane</keyword>
<dbReference type="PROSITE" id="PS50850">
    <property type="entry name" value="MFS"/>
    <property type="match status" value="1"/>
</dbReference>
<dbReference type="PANTHER" id="PTHR23513">
    <property type="entry name" value="INTEGRAL MEMBRANE EFFLUX PROTEIN-RELATED"/>
    <property type="match status" value="1"/>
</dbReference>
<dbReference type="AlphaFoldDB" id="A0A221T0I9"/>
<feature type="transmembrane region" description="Helical" evidence="6">
    <location>
        <begin position="224"/>
        <end position="246"/>
    </location>
</feature>
<feature type="domain" description="Major facilitator superfamily (MFS) profile" evidence="7">
    <location>
        <begin position="224"/>
        <end position="411"/>
    </location>
</feature>
<feature type="transmembrane region" description="Helical" evidence="6">
    <location>
        <begin position="83"/>
        <end position="102"/>
    </location>
</feature>
<organism evidence="8 9">
    <name type="scientific">Deinococcus ficus</name>
    <dbReference type="NCBI Taxonomy" id="317577"/>
    <lineage>
        <taxon>Bacteria</taxon>
        <taxon>Thermotogati</taxon>
        <taxon>Deinococcota</taxon>
        <taxon>Deinococci</taxon>
        <taxon>Deinococcales</taxon>
        <taxon>Deinococcaceae</taxon>
        <taxon>Deinococcus</taxon>
    </lineage>
</organism>
<dbReference type="CDD" id="cd06173">
    <property type="entry name" value="MFS_MefA_like"/>
    <property type="match status" value="1"/>
</dbReference>
<dbReference type="InterPro" id="IPR020846">
    <property type="entry name" value="MFS_dom"/>
</dbReference>
<dbReference type="PANTHER" id="PTHR23513:SF11">
    <property type="entry name" value="STAPHYLOFERRIN A TRANSPORTER"/>
    <property type="match status" value="1"/>
</dbReference>
<feature type="transmembrane region" description="Helical" evidence="6">
    <location>
        <begin position="348"/>
        <end position="368"/>
    </location>
</feature>
<dbReference type="Proteomes" id="UP000259030">
    <property type="component" value="Plasmid pDFI1"/>
</dbReference>
<keyword evidence="8" id="KW-0614">Plasmid</keyword>
<evidence type="ECO:0000256" key="4">
    <source>
        <dbReference type="ARBA" id="ARBA00022989"/>
    </source>
</evidence>
<keyword evidence="3 6" id="KW-0812">Transmembrane</keyword>
<accession>A0A221T0I9</accession>
<evidence type="ECO:0000256" key="3">
    <source>
        <dbReference type="ARBA" id="ARBA00022692"/>
    </source>
</evidence>
<feature type="transmembrane region" description="Helical" evidence="6">
    <location>
        <begin position="258"/>
        <end position="278"/>
    </location>
</feature>
<feature type="transmembrane region" description="Helical" evidence="6">
    <location>
        <begin position="109"/>
        <end position="128"/>
    </location>
</feature>
<feature type="transmembrane region" description="Helical" evidence="6">
    <location>
        <begin position="51"/>
        <end position="71"/>
    </location>
</feature>
<feature type="transmembrane region" description="Helical" evidence="6">
    <location>
        <begin position="176"/>
        <end position="194"/>
    </location>
</feature>
<evidence type="ECO:0000313" key="9">
    <source>
        <dbReference type="Proteomes" id="UP000259030"/>
    </source>
</evidence>
<evidence type="ECO:0000256" key="1">
    <source>
        <dbReference type="ARBA" id="ARBA00004651"/>
    </source>
</evidence>
<proteinExistence type="predicted"/>
<dbReference type="Pfam" id="PF07690">
    <property type="entry name" value="MFS_1"/>
    <property type="match status" value="1"/>
</dbReference>
<protein>
    <submittedName>
        <fullName evidence="8">MFS transporter</fullName>
    </submittedName>
</protein>
<name>A0A221T0I9_9DEIO</name>
<comment type="subcellular location">
    <subcellularLocation>
        <location evidence="1">Cell membrane</location>
        <topology evidence="1">Multi-pass membrane protein</topology>
    </subcellularLocation>
</comment>
<gene>
    <name evidence="8" type="ORF">DFI_14515</name>
</gene>
<dbReference type="SUPFAM" id="SSF103473">
    <property type="entry name" value="MFS general substrate transporter"/>
    <property type="match status" value="1"/>
</dbReference>
<feature type="transmembrane region" description="Helical" evidence="6">
    <location>
        <begin position="20"/>
        <end position="44"/>
    </location>
</feature>
<dbReference type="KEGG" id="dfc:DFI_14515"/>
<evidence type="ECO:0000259" key="7">
    <source>
        <dbReference type="PROSITE" id="PS50850"/>
    </source>
</evidence>
<dbReference type="InterPro" id="IPR011701">
    <property type="entry name" value="MFS"/>
</dbReference>
<evidence type="ECO:0000313" key="8">
    <source>
        <dbReference type="EMBL" id="ASN82399.1"/>
    </source>
</evidence>
<dbReference type="InterPro" id="IPR036259">
    <property type="entry name" value="MFS_trans_sf"/>
</dbReference>
<dbReference type="GO" id="GO:0005886">
    <property type="term" value="C:plasma membrane"/>
    <property type="evidence" value="ECO:0007669"/>
    <property type="project" value="UniProtKB-SubCell"/>
</dbReference>
<keyword evidence="4 6" id="KW-1133">Transmembrane helix</keyword>
<dbReference type="EMBL" id="CP021082">
    <property type="protein sequence ID" value="ASN82399.1"/>
    <property type="molecule type" value="Genomic_DNA"/>
</dbReference>
<geneLocation type="plasmid" evidence="9">
    <name>pdfi1</name>
</geneLocation>
<evidence type="ECO:0000256" key="2">
    <source>
        <dbReference type="ARBA" id="ARBA00022475"/>
    </source>
</evidence>
<sequence length="411" mass="42681">MTTPPTVDAPATLWNRHFVIWWLGTAQSSLGTALASIATSFLVLHQTGSAGAMGVNLALALIPALLSPLFGTLVDRLPLKLPLIAGNLLRAALQLGVGFAALHGDMPLWVIYSASFLTGLIGAFYGPASQGVTPRLVPAEQLQRASGLMQGASQTMQMVGTVGGGALVASIGKGPAMLLDGLSFLVFALLLLLVRLPTHTRPNQGERFWTTFQGGLKYVRGRPLLISLPVLALLLNAAFAPVQLLIPVRMEALGAGPQGFGLFFGLVLAGLASGSFLLAGLGQKVSPERASVVGMAGMGLVMLGLALSQSAPQMYVLASLLGLVNALTNVGISVLFQKWVAPEYYGRVGSLLSMVGMAGMPLILLLLAPIADRLTAGVIFGVAGIVGLSGALAWQLILRRESVNFPQPVPA</sequence>
<feature type="transmembrane region" description="Helical" evidence="6">
    <location>
        <begin position="290"/>
        <end position="308"/>
    </location>
</feature>
<evidence type="ECO:0000256" key="6">
    <source>
        <dbReference type="SAM" id="Phobius"/>
    </source>
</evidence>
<evidence type="ECO:0000256" key="5">
    <source>
        <dbReference type="ARBA" id="ARBA00023136"/>
    </source>
</evidence>